<evidence type="ECO:0000256" key="4">
    <source>
        <dbReference type="ARBA" id="ARBA00022801"/>
    </source>
</evidence>
<dbReference type="AlphaFoldDB" id="A0A1T0AWB3"/>
<evidence type="ECO:0000256" key="3">
    <source>
        <dbReference type="ARBA" id="ARBA00022737"/>
    </source>
</evidence>
<dbReference type="EC" id="3.1.4.-" evidence="8"/>
<feature type="region of interest" description="Uridylyltransferase" evidence="8">
    <location>
        <begin position="1"/>
        <end position="337"/>
    </location>
</feature>
<accession>A0A1T0AWB3</accession>
<dbReference type="NCBIfam" id="TIGR01693">
    <property type="entry name" value="UTase_glnD"/>
    <property type="match status" value="1"/>
</dbReference>
<evidence type="ECO:0000256" key="6">
    <source>
        <dbReference type="ARBA" id="ARBA00023268"/>
    </source>
</evidence>
<comment type="cofactor">
    <cofactor evidence="8">
        <name>Mg(2+)</name>
        <dbReference type="ChEBI" id="CHEBI:18420"/>
    </cofactor>
</comment>
<dbReference type="EMBL" id="MUYB01000049">
    <property type="protein sequence ID" value="OOS01153.1"/>
    <property type="molecule type" value="Genomic_DNA"/>
</dbReference>
<protein>
    <recommendedName>
        <fullName evidence="8">Bifunctional uridylyltransferase/uridylyl-removing enzyme</fullName>
        <shortName evidence="8">UTase/UR</shortName>
    </recommendedName>
    <alternativeName>
        <fullName evidence="8">Bifunctional [protein-PII] modification enzyme</fullName>
    </alternativeName>
    <alternativeName>
        <fullName evidence="8">Bifunctional nitrogen sensor protein</fullName>
    </alternativeName>
    <domain>
        <recommendedName>
            <fullName evidence="8">[Protein-PII] uridylyltransferase</fullName>
            <shortName evidence="8">PII uridylyltransferase</shortName>
            <shortName evidence="8">UTase</shortName>
            <ecNumber evidence="8">2.7.7.59</ecNumber>
        </recommendedName>
    </domain>
    <domain>
        <recommendedName>
            <fullName evidence="8">[Protein-PII]-UMP uridylyl-removing enzyme</fullName>
            <shortName evidence="8">UR</shortName>
            <ecNumber evidence="8">3.1.4.-</ecNumber>
        </recommendedName>
    </domain>
</protein>
<name>A0A1T0AWB3_9PAST</name>
<evidence type="ECO:0000259" key="10">
    <source>
        <dbReference type="PROSITE" id="PS51831"/>
    </source>
</evidence>
<dbReference type="InterPro" id="IPR013546">
    <property type="entry name" value="PII_UdlTrfase/GS_AdlTrfase"/>
</dbReference>
<comment type="catalytic activity">
    <reaction evidence="7">
        <text>guanosine 3',5'-bis(diphosphate) + H2O = GDP + diphosphate + H(+)</text>
        <dbReference type="Rhea" id="RHEA:14253"/>
        <dbReference type="ChEBI" id="CHEBI:15377"/>
        <dbReference type="ChEBI" id="CHEBI:15378"/>
        <dbReference type="ChEBI" id="CHEBI:33019"/>
        <dbReference type="ChEBI" id="CHEBI:58189"/>
        <dbReference type="ChEBI" id="CHEBI:77828"/>
        <dbReference type="EC" id="3.1.7.2"/>
    </reaction>
</comment>
<evidence type="ECO:0000259" key="9">
    <source>
        <dbReference type="PROSITE" id="PS51671"/>
    </source>
</evidence>
<keyword evidence="5 8" id="KW-0460">Magnesium</keyword>
<dbReference type="GO" id="GO:0006808">
    <property type="term" value="P:regulation of nitrogen utilization"/>
    <property type="evidence" value="ECO:0007669"/>
    <property type="project" value="UniProtKB-UniRule"/>
</dbReference>
<comment type="domain">
    <text evidence="8">Has four distinct domains: an N-terminal nucleotidyltransferase (NT) domain responsible for UTase activity, a central HD domain that encodes UR activity, and two C-terminal ACT domains that seem to have a role in glutamine sensing.</text>
</comment>
<dbReference type="PIRSF" id="PIRSF006288">
    <property type="entry name" value="PII_uridyltransf"/>
    <property type="match status" value="1"/>
</dbReference>
<dbReference type="PANTHER" id="PTHR47320">
    <property type="entry name" value="BIFUNCTIONAL URIDYLYLTRANSFERASE/URIDYLYL-REMOVING ENZYME"/>
    <property type="match status" value="1"/>
</dbReference>
<dbReference type="PROSITE" id="PS51831">
    <property type="entry name" value="HD"/>
    <property type="match status" value="1"/>
</dbReference>
<evidence type="ECO:0000313" key="11">
    <source>
        <dbReference type="EMBL" id="OOS01153.1"/>
    </source>
</evidence>
<evidence type="ECO:0000256" key="8">
    <source>
        <dbReference type="HAMAP-Rule" id="MF_00277"/>
    </source>
</evidence>
<evidence type="ECO:0000256" key="1">
    <source>
        <dbReference type="ARBA" id="ARBA00022679"/>
    </source>
</evidence>
<keyword evidence="12" id="KW-1185">Reference proteome</keyword>
<keyword evidence="2 8" id="KW-0548">Nucleotidyltransferase</keyword>
<dbReference type="CDD" id="cd04899">
    <property type="entry name" value="ACT_ACR-UUR-like_2"/>
    <property type="match status" value="1"/>
</dbReference>
<sequence>MLFPYQSIENHQQVNFTTNEMIAFVKTQKEQLKQFELAQFNHFSVYELMANRTMFYDCLLTDMWRYFGLDSYENLTLIAVGGYGRKEMFPLSDLDVLILREQALNEKCSVKISEFVQCLWDCGFEVGQAVRTLQECEDVGRTDITIATNLLEARYLYGSNTQFEQLTALVKQPDFWAREAFFQAKTEERVARYQRYHNTSYNLEPDIKYSPGGLRDLHLLYWIALRHNGAKTLEDILNSGFIYPQEYELLQDGQQFLFKVRFALHLIIKPYDNRLLFERQIRVAELLGFNGQGNEGVEQMMKRFFQALQSISLLSDLIVKHYREHFLQINQNVQVEILDSYFELRNQAICLRSPNVLQEFPEQILDLFLHLIQLPQSEIHSSTLRQLHLALDQLEGYLCEIPVAREKFLRLFNKPNAIARAFVLMHKYGVLTAYLPQWKNIEGLMQFDLFHCYTVDEHILRTMGKLEFFLQPESANIHPLCSQIFPRIGDRALLYIAALFHDIAKGRGGEHAILGAQDVRTFALQHGFDRREVETLAWLVEQHLLMSVTAQRRDIHDPEVVLRFAEKVKNKVRLDYLTCLTVADICATNETLWNSWKGSLINTLYEFTNKQFVRGMDVLLDHQDQIDAHREQASALLLKQDLNLSSSQIENIWHRFPAEYFLRNRPKQIAWHTSLLAQNEGQTLVKISNRFSEGGTEVFIYCSDQSNLFRKVVTTIGAKKFSIHEAQIITSNEGYVFDTFIITELDGSLVRFERRRSLEQALIQVLNKNNVPALNIQNNHKLQHFSVKTEIQFFNEHRIEQTEMELSTLDQAGLLAKVSEVFSELRLNILNAKITTNGEKAEDFFILVNEQDQALNAEQRMQLTQRLREMLAPMS</sequence>
<gene>
    <name evidence="8" type="primary">glnD</name>
    <name evidence="11" type="ORF">B0188_10240</name>
</gene>
<dbReference type="InterPro" id="IPR010043">
    <property type="entry name" value="UTase/UR"/>
</dbReference>
<dbReference type="InterPro" id="IPR002912">
    <property type="entry name" value="ACT_dom"/>
</dbReference>
<organism evidence="11 12">
    <name type="scientific">[Haemophilus] felis</name>
    <dbReference type="NCBI Taxonomy" id="123822"/>
    <lineage>
        <taxon>Bacteria</taxon>
        <taxon>Pseudomonadati</taxon>
        <taxon>Pseudomonadota</taxon>
        <taxon>Gammaproteobacteria</taxon>
        <taxon>Pasteurellales</taxon>
        <taxon>Pasteurellaceae</taxon>
    </lineage>
</organism>
<dbReference type="InterPro" id="IPR003607">
    <property type="entry name" value="HD/PDEase_dom"/>
</dbReference>
<comment type="catalytic activity">
    <reaction evidence="8">
        <text>[protein-PII]-uridylyl-L-tyrosine + H2O = [protein-PII]-L-tyrosine + UMP + H(+)</text>
        <dbReference type="Rhea" id="RHEA:48600"/>
        <dbReference type="Rhea" id="RHEA-COMP:12147"/>
        <dbReference type="Rhea" id="RHEA-COMP:12148"/>
        <dbReference type="ChEBI" id="CHEBI:15377"/>
        <dbReference type="ChEBI" id="CHEBI:15378"/>
        <dbReference type="ChEBI" id="CHEBI:46858"/>
        <dbReference type="ChEBI" id="CHEBI:57865"/>
        <dbReference type="ChEBI" id="CHEBI:90602"/>
    </reaction>
</comment>
<comment type="activity regulation">
    <text evidence="8">Uridylyltransferase (UTase) activity is inhibited by glutamine, while glutamine activates uridylyl-removing (UR) activity.</text>
</comment>
<dbReference type="PANTHER" id="PTHR47320:SF1">
    <property type="entry name" value="BIFUNCTIONAL URIDYLYLTRANSFERASE_URIDYLYL-REMOVING ENZYME"/>
    <property type="match status" value="1"/>
</dbReference>
<dbReference type="CDD" id="cd00077">
    <property type="entry name" value="HDc"/>
    <property type="match status" value="1"/>
</dbReference>
<evidence type="ECO:0000313" key="12">
    <source>
        <dbReference type="Proteomes" id="UP000190023"/>
    </source>
</evidence>
<dbReference type="InterPro" id="IPR043519">
    <property type="entry name" value="NT_sf"/>
</dbReference>
<dbReference type="InterPro" id="IPR006674">
    <property type="entry name" value="HD_domain"/>
</dbReference>
<dbReference type="SUPFAM" id="SSF109604">
    <property type="entry name" value="HD-domain/PDEase-like"/>
    <property type="match status" value="1"/>
</dbReference>
<dbReference type="CDD" id="cd05401">
    <property type="entry name" value="NT_GlnE_GlnD_like"/>
    <property type="match status" value="1"/>
</dbReference>
<dbReference type="NCBIfam" id="NF002487">
    <property type="entry name" value="PRK01759.1"/>
    <property type="match status" value="1"/>
</dbReference>
<keyword evidence="6 8" id="KW-0511">Multifunctional enzyme</keyword>
<dbReference type="GO" id="GO:0008893">
    <property type="term" value="F:guanosine-3',5'-bis(diphosphate) 3'-diphosphatase activity"/>
    <property type="evidence" value="ECO:0007669"/>
    <property type="project" value="UniProtKB-EC"/>
</dbReference>
<dbReference type="SUPFAM" id="SSF55021">
    <property type="entry name" value="ACT-like"/>
    <property type="match status" value="2"/>
</dbReference>
<dbReference type="SUPFAM" id="SSF81593">
    <property type="entry name" value="Nucleotidyltransferase substrate binding subunit/domain"/>
    <property type="match status" value="1"/>
</dbReference>
<feature type="region of interest" description="Uridylyl-removing" evidence="8">
    <location>
        <begin position="338"/>
        <end position="696"/>
    </location>
</feature>
<keyword evidence="1 8" id="KW-0808">Transferase</keyword>
<dbReference type="GO" id="GO:0008081">
    <property type="term" value="F:phosphoric diester hydrolase activity"/>
    <property type="evidence" value="ECO:0007669"/>
    <property type="project" value="UniProtKB-UniRule"/>
</dbReference>
<evidence type="ECO:0000256" key="5">
    <source>
        <dbReference type="ARBA" id="ARBA00022842"/>
    </source>
</evidence>
<evidence type="ECO:0000256" key="2">
    <source>
        <dbReference type="ARBA" id="ARBA00022695"/>
    </source>
</evidence>
<reference evidence="11 12" key="1">
    <citation type="submission" date="2017-02" db="EMBL/GenBank/DDBJ databases">
        <title>Draft genome sequence of Haemophilus felis CCUG 31170 type strain.</title>
        <authorList>
            <person name="Engstrom-Jakobsson H."/>
            <person name="Salva-Serra F."/>
            <person name="Thorell K."/>
            <person name="Gonzales-Siles L."/>
            <person name="Karlsson R."/>
            <person name="Boulund F."/>
            <person name="Engstrand L."/>
            <person name="Kristiansson E."/>
            <person name="Moore E."/>
        </authorList>
    </citation>
    <scope>NUCLEOTIDE SEQUENCE [LARGE SCALE GENOMIC DNA]</scope>
    <source>
        <strain evidence="11 12">CCUG 31170</strain>
    </source>
</reference>
<dbReference type="SMART" id="SM00471">
    <property type="entry name" value="HDc"/>
    <property type="match status" value="1"/>
</dbReference>
<feature type="domain" description="ACT" evidence="9">
    <location>
        <begin position="697"/>
        <end position="773"/>
    </location>
</feature>
<dbReference type="InterPro" id="IPR045865">
    <property type="entry name" value="ACT-like_dom_sf"/>
</dbReference>
<feature type="domain" description="HD" evidence="10">
    <location>
        <begin position="455"/>
        <end position="571"/>
    </location>
</feature>
<feature type="domain" description="ACT" evidence="9">
    <location>
        <begin position="803"/>
        <end position="875"/>
    </location>
</feature>
<evidence type="ECO:0000256" key="7">
    <source>
        <dbReference type="ARBA" id="ARBA00047968"/>
    </source>
</evidence>
<dbReference type="HAMAP" id="MF_00277">
    <property type="entry name" value="PII_uridylyl_transf"/>
    <property type="match status" value="1"/>
</dbReference>
<dbReference type="Proteomes" id="UP000190023">
    <property type="component" value="Unassembled WGS sequence"/>
</dbReference>
<dbReference type="GO" id="GO:0008773">
    <property type="term" value="F:[protein-PII] uridylyltransferase activity"/>
    <property type="evidence" value="ECO:0007669"/>
    <property type="project" value="UniProtKB-UniRule"/>
</dbReference>
<dbReference type="STRING" id="123822.B0188_10240"/>
<proteinExistence type="inferred from homology"/>
<dbReference type="CDD" id="cd04900">
    <property type="entry name" value="ACT_UUR-like_1"/>
    <property type="match status" value="1"/>
</dbReference>
<comment type="catalytic activity">
    <reaction evidence="8">
        <text>[protein-PII]-L-tyrosine + UTP = [protein-PII]-uridylyl-L-tyrosine + diphosphate</text>
        <dbReference type="Rhea" id="RHEA:13673"/>
        <dbReference type="Rhea" id="RHEA-COMP:12147"/>
        <dbReference type="Rhea" id="RHEA-COMP:12148"/>
        <dbReference type="ChEBI" id="CHEBI:33019"/>
        <dbReference type="ChEBI" id="CHEBI:46398"/>
        <dbReference type="ChEBI" id="CHEBI:46858"/>
        <dbReference type="ChEBI" id="CHEBI:90602"/>
        <dbReference type="EC" id="2.7.7.59"/>
    </reaction>
</comment>
<dbReference type="EC" id="2.7.7.59" evidence="8"/>
<comment type="caution">
    <text evidence="11">The sequence shown here is derived from an EMBL/GenBank/DDBJ whole genome shotgun (WGS) entry which is preliminary data.</text>
</comment>
<dbReference type="PROSITE" id="PS51671">
    <property type="entry name" value="ACT"/>
    <property type="match status" value="2"/>
</dbReference>
<dbReference type="OrthoDB" id="9758038at2"/>
<dbReference type="SUPFAM" id="SSF81301">
    <property type="entry name" value="Nucleotidyltransferase"/>
    <property type="match status" value="1"/>
</dbReference>
<comment type="similarity">
    <text evidence="8">Belongs to the GlnD family.</text>
</comment>
<comment type="function">
    <text evidence="8">Modifies, by uridylylation and deuridylylation, the PII regulatory proteins (GlnB and homologs), in response to the nitrogen status of the cell that GlnD senses through the glutamine level. Under low glutamine levels, catalyzes the conversion of the PII proteins and UTP to PII-UMP and PPi, while under higher glutamine levels, GlnD hydrolyzes PII-UMP to PII and UMP (deuridylylation). Thus, controls uridylylation state and activity of the PII proteins, and plays an important role in the regulation of nitrogen metabolism.</text>
</comment>
<dbReference type="Pfam" id="PF08335">
    <property type="entry name" value="GlnD_UR_UTase"/>
    <property type="match status" value="1"/>
</dbReference>
<dbReference type="Pfam" id="PF01966">
    <property type="entry name" value="HD"/>
    <property type="match status" value="1"/>
</dbReference>
<keyword evidence="4 8" id="KW-0378">Hydrolase</keyword>
<keyword evidence="3" id="KW-0677">Repeat</keyword>
<dbReference type="Gene3D" id="1.10.3210.10">
    <property type="entry name" value="Hypothetical protein af1432"/>
    <property type="match status" value="1"/>
</dbReference>